<keyword evidence="5" id="KW-1185">Reference proteome</keyword>
<dbReference type="RefSeq" id="WP_039399037.1">
    <property type="nucleotide sequence ID" value="NZ_CP010431.2"/>
</dbReference>
<name>A0A239SM79_9BURK</name>
<keyword evidence="3" id="KW-1133">Transmembrane helix</keyword>
<dbReference type="STRING" id="93222.NA29_18425"/>
<dbReference type="KEGG" id="pspu:NA29_18425"/>
<dbReference type="OrthoDB" id="8935428at2"/>
<evidence type="ECO:0000313" key="4">
    <source>
        <dbReference type="EMBL" id="SNU85783.1"/>
    </source>
</evidence>
<evidence type="ECO:0000256" key="3">
    <source>
        <dbReference type="SAM" id="Phobius"/>
    </source>
</evidence>
<reference evidence="4 5" key="1">
    <citation type="submission" date="2017-06" db="EMBL/GenBank/DDBJ databases">
        <authorList>
            <consortium name="Pathogen Informatics"/>
        </authorList>
    </citation>
    <scope>NUCLEOTIDE SEQUENCE [LARGE SCALE GENOMIC DNA]</scope>
    <source>
        <strain evidence="4 5">NCTC13161</strain>
    </source>
</reference>
<feature type="region of interest" description="Disordered" evidence="2">
    <location>
        <begin position="392"/>
        <end position="438"/>
    </location>
</feature>
<dbReference type="GeneID" id="88095478"/>
<proteinExistence type="predicted"/>
<protein>
    <submittedName>
        <fullName evidence="4">Uncharacterized protein</fullName>
    </submittedName>
</protein>
<evidence type="ECO:0000256" key="1">
    <source>
        <dbReference type="SAM" id="Coils"/>
    </source>
</evidence>
<keyword evidence="3" id="KW-0472">Membrane</keyword>
<dbReference type="Proteomes" id="UP000215126">
    <property type="component" value="Chromosome 1"/>
</dbReference>
<dbReference type="EMBL" id="LT906435">
    <property type="protein sequence ID" value="SNU85783.1"/>
    <property type="molecule type" value="Genomic_DNA"/>
</dbReference>
<keyword evidence="1" id="KW-0175">Coiled coil</keyword>
<dbReference type="AlphaFoldDB" id="A0A239SM79"/>
<feature type="transmembrane region" description="Helical" evidence="3">
    <location>
        <begin position="215"/>
        <end position="234"/>
    </location>
</feature>
<evidence type="ECO:0000256" key="2">
    <source>
        <dbReference type="SAM" id="MobiDB-lite"/>
    </source>
</evidence>
<keyword evidence="3" id="KW-0812">Transmembrane</keyword>
<organism evidence="4 5">
    <name type="scientific">Pandoraea sputorum</name>
    <dbReference type="NCBI Taxonomy" id="93222"/>
    <lineage>
        <taxon>Bacteria</taxon>
        <taxon>Pseudomonadati</taxon>
        <taxon>Pseudomonadota</taxon>
        <taxon>Betaproteobacteria</taxon>
        <taxon>Burkholderiales</taxon>
        <taxon>Burkholderiaceae</taxon>
        <taxon>Pandoraea</taxon>
    </lineage>
</organism>
<sequence>MHHEYLNYPGYSHFPMVIDRMDIPMRVYERGASIAQKRDEIVAQLAQIRNAQQARGGSTYSVDNLSAAFEKSYSKATAGYWRGGLRDPFWRCLLVPDSPGFICSMVAEQLNEACEERLTPSAKRFLKILTCLNEALSHQREMLRGYESLLAQPDARRESAPDDVDADWRMLDDRKRGHMLFRAETASLIEDMRRAVDEARSNVRPEKKHHGKREAINGGLYTIAAIASGIALLVSTWAVAIIGFCITMMIRCVSLGSIRGFDREKGWKAVEGLLDQTKDFINREENAMYLSLSQGISMAQADQDRLVWTQLRKNWNAVNQISERLEKNTERLQSNTERLQSNSERLQSNSERLQTTCDAVRELKQDIGSLDQTTKSLRDDFNKLRNTILFDTSSRKPSAPEGRPVSCGAEDDVPRVSMARATSLDTFRSSPVSPQQRA</sequence>
<feature type="coiled-coil region" evidence="1">
    <location>
        <begin position="322"/>
        <end position="356"/>
    </location>
</feature>
<dbReference type="Gene3D" id="1.20.5.300">
    <property type="match status" value="1"/>
</dbReference>
<evidence type="ECO:0000313" key="5">
    <source>
        <dbReference type="Proteomes" id="UP000215126"/>
    </source>
</evidence>
<gene>
    <name evidence="4" type="ORF">SAMEA4530655_02853</name>
</gene>
<feature type="compositionally biased region" description="Polar residues" evidence="2">
    <location>
        <begin position="423"/>
        <end position="438"/>
    </location>
</feature>
<accession>A0A239SM79</accession>